<comment type="similarity">
    <text evidence="2 12">Belongs to the class-I aminoacyl-tRNA synthetase family.</text>
</comment>
<keyword evidence="4 12" id="KW-0963">Cytoplasm</keyword>
<dbReference type="SUPFAM" id="SSF47323">
    <property type="entry name" value="Anticodon-binding domain of a subclass of class I aminoacyl-tRNA synthetases"/>
    <property type="match status" value="1"/>
</dbReference>
<dbReference type="EMBL" id="MFGC01000033">
    <property type="protein sequence ID" value="OGF26704.1"/>
    <property type="molecule type" value="Genomic_DNA"/>
</dbReference>
<evidence type="ECO:0000256" key="12">
    <source>
        <dbReference type="HAMAP-Rule" id="MF_00041"/>
    </source>
</evidence>
<feature type="domain" description="Cysteinyl-tRNA synthetase class Ia DALR" evidence="13">
    <location>
        <begin position="361"/>
        <end position="418"/>
    </location>
</feature>
<dbReference type="Pfam" id="PF09190">
    <property type="entry name" value="DALR_2"/>
    <property type="match status" value="1"/>
</dbReference>
<keyword evidence="6 12" id="KW-0479">Metal-binding</keyword>
<comment type="caution">
    <text evidence="14">The sequence shown here is derived from an EMBL/GenBank/DDBJ whole genome shotgun (WGS) entry which is preliminary data.</text>
</comment>
<dbReference type="CDD" id="cd00672">
    <property type="entry name" value="CysRS_core"/>
    <property type="match status" value="1"/>
</dbReference>
<dbReference type="GO" id="GO:0008270">
    <property type="term" value="F:zinc ion binding"/>
    <property type="evidence" value="ECO:0007669"/>
    <property type="project" value="UniProtKB-UniRule"/>
</dbReference>
<evidence type="ECO:0000256" key="7">
    <source>
        <dbReference type="ARBA" id="ARBA00022741"/>
    </source>
</evidence>
<dbReference type="EC" id="6.1.1.16" evidence="12"/>
<keyword evidence="7 12" id="KW-0547">Nucleotide-binding</keyword>
<dbReference type="PANTHER" id="PTHR10890">
    <property type="entry name" value="CYSTEINYL-TRNA SYNTHETASE"/>
    <property type="match status" value="1"/>
</dbReference>
<evidence type="ECO:0000256" key="11">
    <source>
        <dbReference type="ARBA" id="ARBA00023146"/>
    </source>
</evidence>
<keyword evidence="9 12" id="KW-0067">ATP-binding</keyword>
<keyword evidence="11 12" id="KW-0030">Aminoacyl-tRNA synthetase</keyword>
<evidence type="ECO:0000256" key="3">
    <source>
        <dbReference type="ARBA" id="ARBA00011245"/>
    </source>
</evidence>
<gene>
    <name evidence="12" type="primary">cysS</name>
    <name evidence="14" type="ORF">A2242_01910</name>
</gene>
<dbReference type="InterPro" id="IPR015273">
    <property type="entry name" value="Cys-tRNA-synt_Ia_DALR"/>
</dbReference>
<sequence length="468" mass="53140">MLKFYNTLTRKKEDFKPIKNDLVSFYHCGPTVYWTQHIGNMRAMALCDLIVRSLEYLGYNVKLVRNYTDVGHLTSDEDEGEDKLEKGAKRDKITPQEVADKYIKVFEDDIAALNTRPADIKPRATETIKEIIEMTQILLDKGYAYQTELAIYFDVSKAKNYTQLSGQNLAKNIAEAGKGEVSDSDKKNPADFALWFFKAGAHKNAMQTWDSPWGVGFPGWHIECSAMSKKYLGDMLDIHMGGIEHVPVHHTNEIAQSEAANGVKFVNYWLHNEHLTVNGTKMAKSEGTAYSLGEIMDKGFDPLALRYLFLGAHYRSKQNFSWEALDAAATALHKLRAEILEIKTALPKDSEAKCNEKYRERFVAAIGDDFNIPQALAVLWELLKDDSLINTEKYATIINFDKIFGLKLNELRPEKTNIPLNIQALADNRNKFRELGDFEQADAVRQEIEWQGYAVEDGPNGTLVKKKH</sequence>
<feature type="binding site" evidence="12">
    <location>
        <position position="249"/>
    </location>
    <ligand>
        <name>Zn(2+)</name>
        <dbReference type="ChEBI" id="CHEBI:29105"/>
    </ligand>
</feature>
<feature type="binding site" evidence="12">
    <location>
        <position position="284"/>
    </location>
    <ligand>
        <name>ATP</name>
        <dbReference type="ChEBI" id="CHEBI:30616"/>
    </ligand>
</feature>
<dbReference type="InterPro" id="IPR014729">
    <property type="entry name" value="Rossmann-like_a/b/a_fold"/>
</dbReference>
<evidence type="ECO:0000259" key="13">
    <source>
        <dbReference type="SMART" id="SM00840"/>
    </source>
</evidence>
<feature type="binding site" evidence="12">
    <location>
        <position position="253"/>
    </location>
    <ligand>
        <name>Zn(2+)</name>
        <dbReference type="ChEBI" id="CHEBI:29105"/>
    </ligand>
</feature>
<evidence type="ECO:0000256" key="8">
    <source>
        <dbReference type="ARBA" id="ARBA00022833"/>
    </source>
</evidence>
<organism evidence="14 15">
    <name type="scientific">Candidatus Falkowbacteria bacterium RIFOXYA2_FULL_47_9</name>
    <dbReference type="NCBI Taxonomy" id="1797995"/>
    <lineage>
        <taxon>Bacteria</taxon>
        <taxon>Candidatus Falkowiibacteriota</taxon>
    </lineage>
</organism>
<keyword evidence="10 12" id="KW-0648">Protein biosynthesis</keyword>
<dbReference type="GO" id="GO:0006423">
    <property type="term" value="P:cysteinyl-tRNA aminoacylation"/>
    <property type="evidence" value="ECO:0007669"/>
    <property type="project" value="UniProtKB-UniRule"/>
</dbReference>
<dbReference type="Gene3D" id="1.20.120.1910">
    <property type="entry name" value="Cysteine-tRNA ligase, C-terminal anti-codon recognition domain"/>
    <property type="match status" value="1"/>
</dbReference>
<evidence type="ECO:0000256" key="6">
    <source>
        <dbReference type="ARBA" id="ARBA00022723"/>
    </source>
</evidence>
<evidence type="ECO:0000256" key="9">
    <source>
        <dbReference type="ARBA" id="ARBA00022840"/>
    </source>
</evidence>
<feature type="binding site" evidence="12">
    <location>
        <position position="224"/>
    </location>
    <ligand>
        <name>Zn(2+)</name>
        <dbReference type="ChEBI" id="CHEBI:29105"/>
    </ligand>
</feature>
<evidence type="ECO:0000256" key="1">
    <source>
        <dbReference type="ARBA" id="ARBA00004496"/>
    </source>
</evidence>
<comment type="catalytic activity">
    <reaction evidence="12">
        <text>tRNA(Cys) + L-cysteine + ATP = L-cysteinyl-tRNA(Cys) + AMP + diphosphate</text>
        <dbReference type="Rhea" id="RHEA:17773"/>
        <dbReference type="Rhea" id="RHEA-COMP:9661"/>
        <dbReference type="Rhea" id="RHEA-COMP:9679"/>
        <dbReference type="ChEBI" id="CHEBI:30616"/>
        <dbReference type="ChEBI" id="CHEBI:33019"/>
        <dbReference type="ChEBI" id="CHEBI:35235"/>
        <dbReference type="ChEBI" id="CHEBI:78442"/>
        <dbReference type="ChEBI" id="CHEBI:78517"/>
        <dbReference type="ChEBI" id="CHEBI:456215"/>
        <dbReference type="EC" id="6.1.1.16"/>
    </reaction>
</comment>
<dbReference type="InterPro" id="IPR015803">
    <property type="entry name" value="Cys-tRNA-ligase"/>
</dbReference>
<comment type="subcellular location">
    <subcellularLocation>
        <location evidence="1 12">Cytoplasm</location>
    </subcellularLocation>
</comment>
<evidence type="ECO:0000256" key="5">
    <source>
        <dbReference type="ARBA" id="ARBA00022598"/>
    </source>
</evidence>
<evidence type="ECO:0000313" key="15">
    <source>
        <dbReference type="Proteomes" id="UP000178925"/>
    </source>
</evidence>
<evidence type="ECO:0000256" key="2">
    <source>
        <dbReference type="ARBA" id="ARBA00005594"/>
    </source>
</evidence>
<dbReference type="PANTHER" id="PTHR10890:SF3">
    <property type="entry name" value="CYSTEINE--TRNA LIGASE, CYTOPLASMIC"/>
    <property type="match status" value="1"/>
</dbReference>
<dbReference type="SUPFAM" id="SSF52374">
    <property type="entry name" value="Nucleotidylyl transferase"/>
    <property type="match status" value="1"/>
</dbReference>
<name>A0A1F5SJ54_9BACT</name>
<feature type="short sequence motif" description="'HIGH' region" evidence="12">
    <location>
        <begin position="30"/>
        <end position="40"/>
    </location>
</feature>
<feature type="binding site" evidence="12">
    <location>
        <position position="28"/>
    </location>
    <ligand>
        <name>Zn(2+)</name>
        <dbReference type="ChEBI" id="CHEBI:29105"/>
    </ligand>
</feature>
<dbReference type="SMART" id="SM00840">
    <property type="entry name" value="DALR_2"/>
    <property type="match status" value="1"/>
</dbReference>
<dbReference type="PRINTS" id="PR00983">
    <property type="entry name" value="TRNASYNTHCYS"/>
</dbReference>
<dbReference type="InterPro" id="IPR009080">
    <property type="entry name" value="tRNAsynth_Ia_anticodon-bd"/>
</dbReference>
<dbReference type="InterPro" id="IPR024909">
    <property type="entry name" value="Cys-tRNA/MSH_ligase"/>
</dbReference>
<proteinExistence type="inferred from homology"/>
<dbReference type="GO" id="GO:0004817">
    <property type="term" value="F:cysteine-tRNA ligase activity"/>
    <property type="evidence" value="ECO:0007669"/>
    <property type="project" value="UniProtKB-UniRule"/>
</dbReference>
<reference evidence="14 15" key="1">
    <citation type="journal article" date="2016" name="Nat. Commun.">
        <title>Thousands of microbial genomes shed light on interconnected biogeochemical processes in an aquifer system.</title>
        <authorList>
            <person name="Anantharaman K."/>
            <person name="Brown C.T."/>
            <person name="Hug L.A."/>
            <person name="Sharon I."/>
            <person name="Castelle C.J."/>
            <person name="Probst A.J."/>
            <person name="Thomas B.C."/>
            <person name="Singh A."/>
            <person name="Wilkins M.J."/>
            <person name="Karaoz U."/>
            <person name="Brodie E.L."/>
            <person name="Williams K.H."/>
            <person name="Hubbard S.S."/>
            <person name="Banfield J.F."/>
        </authorList>
    </citation>
    <scope>NUCLEOTIDE SEQUENCE [LARGE SCALE GENOMIC DNA]</scope>
</reference>
<dbReference type="Gene3D" id="3.40.50.620">
    <property type="entry name" value="HUPs"/>
    <property type="match status" value="1"/>
</dbReference>
<accession>A0A1F5SJ54</accession>
<protein>
    <recommendedName>
        <fullName evidence="12">Cysteine--tRNA ligase</fullName>
        <ecNumber evidence="12">6.1.1.16</ecNumber>
    </recommendedName>
    <alternativeName>
        <fullName evidence="12">Cysteinyl-tRNA synthetase</fullName>
        <shortName evidence="12">CysRS</shortName>
    </alternativeName>
</protein>
<feature type="short sequence motif" description="'KMSKS' region" evidence="12">
    <location>
        <begin position="281"/>
        <end position="285"/>
    </location>
</feature>
<keyword evidence="8 12" id="KW-0862">Zinc</keyword>
<dbReference type="Proteomes" id="UP000178925">
    <property type="component" value="Unassembled WGS sequence"/>
</dbReference>
<dbReference type="GO" id="GO:0005829">
    <property type="term" value="C:cytosol"/>
    <property type="evidence" value="ECO:0007669"/>
    <property type="project" value="TreeGrafter"/>
</dbReference>
<keyword evidence="5 12" id="KW-0436">Ligase</keyword>
<comment type="cofactor">
    <cofactor evidence="12">
        <name>Zn(2+)</name>
        <dbReference type="ChEBI" id="CHEBI:29105"/>
    </cofactor>
    <text evidence="12">Binds 1 zinc ion per subunit.</text>
</comment>
<dbReference type="STRING" id="1797995.A2242_01910"/>
<dbReference type="HAMAP" id="MF_00041">
    <property type="entry name" value="Cys_tRNA_synth"/>
    <property type="match status" value="1"/>
</dbReference>
<dbReference type="Pfam" id="PF01406">
    <property type="entry name" value="tRNA-synt_1e"/>
    <property type="match status" value="1"/>
</dbReference>
<dbReference type="InterPro" id="IPR032678">
    <property type="entry name" value="tRNA-synt_1_cat_dom"/>
</dbReference>
<dbReference type="GO" id="GO:0005524">
    <property type="term" value="F:ATP binding"/>
    <property type="evidence" value="ECO:0007669"/>
    <property type="project" value="UniProtKB-UniRule"/>
</dbReference>
<dbReference type="NCBIfam" id="TIGR00435">
    <property type="entry name" value="cysS"/>
    <property type="match status" value="1"/>
</dbReference>
<comment type="subunit">
    <text evidence="3 12">Monomer.</text>
</comment>
<dbReference type="AlphaFoldDB" id="A0A1F5SJ54"/>
<evidence type="ECO:0000256" key="4">
    <source>
        <dbReference type="ARBA" id="ARBA00022490"/>
    </source>
</evidence>
<evidence type="ECO:0000256" key="10">
    <source>
        <dbReference type="ARBA" id="ARBA00022917"/>
    </source>
</evidence>
<evidence type="ECO:0000313" key="14">
    <source>
        <dbReference type="EMBL" id="OGF26704.1"/>
    </source>
</evidence>